<dbReference type="Proteomes" id="UP000547674">
    <property type="component" value="Unassembled WGS sequence"/>
</dbReference>
<gene>
    <name evidence="2" type="ORF">HKN21_01755</name>
</gene>
<dbReference type="CDD" id="cd04301">
    <property type="entry name" value="NAT_SF"/>
    <property type="match status" value="1"/>
</dbReference>
<dbReference type="InterPro" id="IPR016181">
    <property type="entry name" value="Acyl_CoA_acyltransferase"/>
</dbReference>
<dbReference type="PROSITE" id="PS51186">
    <property type="entry name" value="GNAT"/>
    <property type="match status" value="1"/>
</dbReference>
<dbReference type="AlphaFoldDB" id="A0A7Y2E5A6"/>
<dbReference type="SUPFAM" id="SSF55729">
    <property type="entry name" value="Acyl-CoA N-acyltransferases (Nat)"/>
    <property type="match status" value="1"/>
</dbReference>
<dbReference type="GO" id="GO:0016747">
    <property type="term" value="F:acyltransferase activity, transferring groups other than amino-acyl groups"/>
    <property type="evidence" value="ECO:0007669"/>
    <property type="project" value="InterPro"/>
</dbReference>
<dbReference type="Gene3D" id="3.40.630.30">
    <property type="match status" value="1"/>
</dbReference>
<dbReference type="Pfam" id="PF13673">
    <property type="entry name" value="Acetyltransf_10"/>
    <property type="match status" value="1"/>
</dbReference>
<comment type="caution">
    <text evidence="2">The sequence shown here is derived from an EMBL/GenBank/DDBJ whole genome shotgun (WGS) entry which is preliminary data.</text>
</comment>
<name>A0A7Y2E5A6_UNCEI</name>
<dbReference type="InterPro" id="IPR000182">
    <property type="entry name" value="GNAT_dom"/>
</dbReference>
<dbReference type="EMBL" id="JABDJR010000060">
    <property type="protein sequence ID" value="NNF05463.1"/>
    <property type="molecule type" value="Genomic_DNA"/>
</dbReference>
<feature type="domain" description="N-acetyltransferase" evidence="1">
    <location>
        <begin position="120"/>
        <end position="266"/>
    </location>
</feature>
<sequence>MNVSTLGLRTELIFHRFDGVVTDRGDHMVIEAPANPSFYWGNLLYFPAPPTENDVERWPSMFRAAFEGRGRVQHMAFAWDTRDGSVGAAEQFVPLGYTVERSVVLTTDSVRRPEKCAEDVIVRRLESDEDFEQAIGNQLENAPPGCDATAYEQFTRLQFVRWRRMSAAGLGGWWGAFVDDRLVGELGVYQENGLGRFQSVATHPDFRRRGVCGRLVYEVSSRTLADGSDTLVIVADVDFHAAKIYESVGFNEVERGVGLLLRPPNP</sequence>
<accession>A0A7Y2E5A6</accession>
<reference evidence="2 3" key="1">
    <citation type="submission" date="2020-03" db="EMBL/GenBank/DDBJ databases">
        <title>Metabolic flexibility allows generalist bacteria to become dominant in a frequently disturbed ecosystem.</title>
        <authorList>
            <person name="Chen Y.-J."/>
            <person name="Leung P.M."/>
            <person name="Bay S.K."/>
            <person name="Hugenholtz P."/>
            <person name="Kessler A.J."/>
            <person name="Shelley G."/>
            <person name="Waite D.W."/>
            <person name="Cook P.L."/>
            <person name="Greening C."/>
        </authorList>
    </citation>
    <scope>NUCLEOTIDE SEQUENCE [LARGE SCALE GENOMIC DNA]</scope>
    <source>
        <strain evidence="2">SS_bin_28</strain>
    </source>
</reference>
<evidence type="ECO:0000313" key="2">
    <source>
        <dbReference type="EMBL" id="NNF05463.1"/>
    </source>
</evidence>
<proteinExistence type="predicted"/>
<keyword evidence="2" id="KW-0808">Transferase</keyword>
<evidence type="ECO:0000259" key="1">
    <source>
        <dbReference type="PROSITE" id="PS51186"/>
    </source>
</evidence>
<evidence type="ECO:0000313" key="3">
    <source>
        <dbReference type="Proteomes" id="UP000547674"/>
    </source>
</evidence>
<protein>
    <submittedName>
        <fullName evidence="2">GNAT family N-acetyltransferase</fullName>
    </submittedName>
</protein>
<organism evidence="2 3">
    <name type="scientific">Eiseniibacteriota bacterium</name>
    <dbReference type="NCBI Taxonomy" id="2212470"/>
    <lineage>
        <taxon>Bacteria</taxon>
        <taxon>Candidatus Eiseniibacteriota</taxon>
    </lineage>
</organism>